<dbReference type="Proteomes" id="UP000307702">
    <property type="component" value="Unassembled WGS sequence"/>
</dbReference>
<keyword evidence="5 6" id="KW-0472">Membrane</keyword>
<dbReference type="PANTHER" id="PTHR12677:SF59">
    <property type="entry name" value="GOLGI APPARATUS MEMBRANE PROTEIN TVP38-RELATED"/>
    <property type="match status" value="1"/>
</dbReference>
<evidence type="ECO:0000313" key="8">
    <source>
        <dbReference type="EMBL" id="TMM45737.1"/>
    </source>
</evidence>
<dbReference type="InterPro" id="IPR032816">
    <property type="entry name" value="VTT_dom"/>
</dbReference>
<dbReference type="OrthoDB" id="7348996at2"/>
<comment type="similarity">
    <text evidence="6">Belongs to the TVP38/TMEM64 family.</text>
</comment>
<name>A0A8H2PKU0_9GAMM</name>
<proteinExistence type="inferred from homology"/>
<dbReference type="InterPro" id="IPR015414">
    <property type="entry name" value="TMEM64"/>
</dbReference>
<evidence type="ECO:0000259" key="7">
    <source>
        <dbReference type="Pfam" id="PF09335"/>
    </source>
</evidence>
<dbReference type="RefSeq" id="WP_138622161.1">
    <property type="nucleotide sequence ID" value="NZ_SZVP01000005.1"/>
</dbReference>
<organism evidence="8 9">
    <name type="scientific">Colwellia ponticola</name>
    <dbReference type="NCBI Taxonomy" id="2304625"/>
    <lineage>
        <taxon>Bacteria</taxon>
        <taxon>Pseudomonadati</taxon>
        <taxon>Pseudomonadota</taxon>
        <taxon>Gammaproteobacteria</taxon>
        <taxon>Alteromonadales</taxon>
        <taxon>Colwelliaceae</taxon>
        <taxon>Colwellia</taxon>
    </lineage>
</organism>
<feature type="transmembrane region" description="Helical" evidence="6">
    <location>
        <begin position="82"/>
        <end position="102"/>
    </location>
</feature>
<feature type="transmembrane region" description="Helical" evidence="6">
    <location>
        <begin position="114"/>
        <end position="142"/>
    </location>
</feature>
<keyword evidence="3 6" id="KW-0812">Transmembrane</keyword>
<protein>
    <recommendedName>
        <fullName evidence="6">TVP38/TMEM64 family membrane protein</fullName>
    </recommendedName>
</protein>
<dbReference type="PANTHER" id="PTHR12677">
    <property type="entry name" value="GOLGI APPARATUS MEMBRANE PROTEIN TVP38-RELATED"/>
    <property type="match status" value="1"/>
</dbReference>
<evidence type="ECO:0000256" key="3">
    <source>
        <dbReference type="ARBA" id="ARBA00022692"/>
    </source>
</evidence>
<comment type="caution">
    <text evidence="8">The sequence shown here is derived from an EMBL/GenBank/DDBJ whole genome shotgun (WGS) entry which is preliminary data.</text>
</comment>
<dbReference type="EMBL" id="SZVP01000005">
    <property type="protein sequence ID" value="TMM45737.1"/>
    <property type="molecule type" value="Genomic_DNA"/>
</dbReference>
<evidence type="ECO:0000256" key="5">
    <source>
        <dbReference type="ARBA" id="ARBA00023136"/>
    </source>
</evidence>
<evidence type="ECO:0000256" key="4">
    <source>
        <dbReference type="ARBA" id="ARBA00022989"/>
    </source>
</evidence>
<feature type="transmembrane region" description="Helical" evidence="6">
    <location>
        <begin position="166"/>
        <end position="189"/>
    </location>
</feature>
<dbReference type="AlphaFoldDB" id="A0A8H2PKU0"/>
<feature type="transmembrane region" description="Helical" evidence="6">
    <location>
        <begin position="12"/>
        <end position="35"/>
    </location>
</feature>
<feature type="domain" description="VTT" evidence="7">
    <location>
        <begin position="101"/>
        <end position="217"/>
    </location>
</feature>
<sequence>MFAKVLLIASRASTLKILASLIIVTLIALGFYQWLIQSPVLPSSLASTYTTTLTENNDSFNISQWTINLVDKLNWQQEGSSIFLNTLLLFMFLTVATSLGLPRQIAALVAGINLGALIGVIIATLAATLGCLITFSVARYLLSNSISRKYPNQLAKLSDFLGERTFLKAIVIRILPLGSNFITNIIAGVSKVSMPAYVSGSFVGFIPQMTIFSLAGSGIRLGAQNELIASAVLFVIALMLTGYLIKKHKAKNKIKAAL</sequence>
<feature type="transmembrane region" description="Helical" evidence="6">
    <location>
        <begin position="196"/>
        <end position="215"/>
    </location>
</feature>
<evidence type="ECO:0000313" key="9">
    <source>
        <dbReference type="Proteomes" id="UP000307702"/>
    </source>
</evidence>
<keyword evidence="4 6" id="KW-1133">Transmembrane helix</keyword>
<keyword evidence="9" id="KW-1185">Reference proteome</keyword>
<reference evidence="8 9" key="1">
    <citation type="submission" date="2019-05" db="EMBL/GenBank/DDBJ databases">
        <title>Colwellia ponticola sp. nov., isolated from seawater.</title>
        <authorList>
            <person name="Yoon J.-H."/>
        </authorList>
    </citation>
    <scope>NUCLEOTIDE SEQUENCE [LARGE SCALE GENOMIC DNA]</scope>
    <source>
        <strain evidence="8 9">OISW-25</strain>
    </source>
</reference>
<keyword evidence="2 6" id="KW-1003">Cell membrane</keyword>
<evidence type="ECO:0000256" key="1">
    <source>
        <dbReference type="ARBA" id="ARBA00004651"/>
    </source>
</evidence>
<comment type="subcellular location">
    <subcellularLocation>
        <location evidence="1 6">Cell membrane</location>
        <topology evidence="1 6">Multi-pass membrane protein</topology>
    </subcellularLocation>
</comment>
<evidence type="ECO:0000256" key="2">
    <source>
        <dbReference type="ARBA" id="ARBA00022475"/>
    </source>
</evidence>
<evidence type="ECO:0000256" key="6">
    <source>
        <dbReference type="RuleBase" id="RU366058"/>
    </source>
</evidence>
<accession>A0A8H2PKU0</accession>
<gene>
    <name evidence="8" type="ORF">FCS21_07915</name>
</gene>
<dbReference type="GO" id="GO:0005886">
    <property type="term" value="C:plasma membrane"/>
    <property type="evidence" value="ECO:0007669"/>
    <property type="project" value="UniProtKB-SubCell"/>
</dbReference>
<dbReference type="Pfam" id="PF09335">
    <property type="entry name" value="VTT_dom"/>
    <property type="match status" value="1"/>
</dbReference>
<feature type="transmembrane region" description="Helical" evidence="6">
    <location>
        <begin position="227"/>
        <end position="245"/>
    </location>
</feature>